<feature type="transmembrane region" description="Helical" evidence="2">
    <location>
        <begin position="583"/>
        <end position="601"/>
    </location>
</feature>
<organism evidence="3 4">
    <name type="scientific">Bemisia tabaci</name>
    <name type="common">Sweetpotato whitefly</name>
    <name type="synonym">Aleurodes tabaci</name>
    <dbReference type="NCBI Taxonomy" id="7038"/>
    <lineage>
        <taxon>Eukaryota</taxon>
        <taxon>Metazoa</taxon>
        <taxon>Ecdysozoa</taxon>
        <taxon>Arthropoda</taxon>
        <taxon>Hexapoda</taxon>
        <taxon>Insecta</taxon>
        <taxon>Pterygota</taxon>
        <taxon>Neoptera</taxon>
        <taxon>Paraneoptera</taxon>
        <taxon>Hemiptera</taxon>
        <taxon>Sternorrhyncha</taxon>
        <taxon>Aleyrodoidea</taxon>
        <taxon>Aleyrodidae</taxon>
        <taxon>Aleyrodinae</taxon>
        <taxon>Bemisia</taxon>
    </lineage>
</organism>
<dbReference type="CDD" id="cd17352">
    <property type="entry name" value="MFS_MCT_SLC16"/>
    <property type="match status" value="1"/>
</dbReference>
<dbReference type="AlphaFoldDB" id="A0A9P0F863"/>
<dbReference type="EMBL" id="OU963868">
    <property type="protein sequence ID" value="CAH0393762.1"/>
    <property type="molecule type" value="Genomic_DNA"/>
</dbReference>
<sequence>MTIPNTPGDLEETKDPETEDEKDKRDDEDHTEDRGGGEGGEAGHGGQTVTTYMVVPPDGGWGWVIVASSFCCNIVVDGIIFTFGTFLKDLAVSFNASEAQVSLVGSLLSGFYLITGPFVSALANRYGFRCVTILGSILGCISFILASFSTSLWSLCFFYGILGGVGFGLIYVPAVITTGFYFERWRALATGIAVCGSGIGTFLMAHVGTYLQENFGWRGSFIIQGGFILNCAVLGALFRPLKPVKVVIPSDVAENLEDARHDDLHEPDGKLPLLVTSETQVPIYEISYEEASIHGSEKELEITATEPLDPQNTFLKVNNNALYPSASEILKTGTLCKAAVSTQSLNYAHHAHPRTNLLRVESKSEKRLSIPIYPEVDTKPNCNGGSPAHLAPPTPAFESPRKLQHQDSDRITNFIKDEFQNLEKMNGGPQHALLDPCDRRGSAVTVRKIGSVETVNMTRRGRRGTIPKVDGVVRPMYRDDIFLQGSLKRLPQYASQVSSLNYHMSVSRLPTRRDVEEEEKGSFQLCPEAVRRTLATMLDISLLYSPTFLLLGFSGFFTMMGFFVPFMYLKERAEDAGMDAETAVWLIPVIGITNTVGRMACGLLTSLPGVNSLFINNVALTLGGIATIFSGVFMTPSYQFTYVCIFGLAIACFASLRSVIIVDLLGLENLTNAFGLLCLFQGVAAVFGAPLAGQFKVMTNSYDCSFYLSGGLLTLSAIMSYPLNRLNKWEKERNRLKENLNYEMKSI</sequence>
<keyword evidence="4" id="KW-1185">Reference proteome</keyword>
<feature type="transmembrane region" description="Helical" evidence="2">
    <location>
        <begin position="705"/>
        <end position="723"/>
    </location>
</feature>
<dbReference type="InterPro" id="IPR011701">
    <property type="entry name" value="MFS"/>
</dbReference>
<feature type="compositionally biased region" description="Basic and acidic residues" evidence="1">
    <location>
        <begin position="11"/>
        <end position="36"/>
    </location>
</feature>
<feature type="transmembrane region" description="Helical" evidence="2">
    <location>
        <begin position="674"/>
        <end position="693"/>
    </location>
</feature>
<keyword evidence="2" id="KW-1133">Transmembrane helix</keyword>
<dbReference type="Gene3D" id="1.20.1250.20">
    <property type="entry name" value="MFS general substrate transporter like domains"/>
    <property type="match status" value="2"/>
</dbReference>
<reference evidence="3" key="1">
    <citation type="submission" date="2021-12" db="EMBL/GenBank/DDBJ databases">
        <authorList>
            <person name="King R."/>
        </authorList>
    </citation>
    <scope>NUCLEOTIDE SEQUENCE</scope>
</reference>
<feature type="compositionally biased region" description="Gly residues" evidence="1">
    <location>
        <begin position="37"/>
        <end position="46"/>
    </location>
</feature>
<feature type="transmembrane region" description="Helical" evidence="2">
    <location>
        <begin position="99"/>
        <end position="119"/>
    </location>
</feature>
<dbReference type="InterPro" id="IPR036259">
    <property type="entry name" value="MFS_trans_sf"/>
</dbReference>
<evidence type="ECO:0000313" key="4">
    <source>
        <dbReference type="Proteomes" id="UP001152759"/>
    </source>
</evidence>
<dbReference type="SUPFAM" id="SSF103473">
    <property type="entry name" value="MFS general substrate transporter"/>
    <property type="match status" value="1"/>
</dbReference>
<feature type="transmembrane region" description="Helical" evidence="2">
    <location>
        <begin position="126"/>
        <end position="146"/>
    </location>
</feature>
<feature type="region of interest" description="Disordered" evidence="1">
    <location>
        <begin position="1"/>
        <end position="49"/>
    </location>
</feature>
<keyword evidence="2" id="KW-0812">Transmembrane</keyword>
<feature type="transmembrane region" description="Helical" evidence="2">
    <location>
        <begin position="613"/>
        <end position="634"/>
    </location>
</feature>
<dbReference type="Pfam" id="PF07690">
    <property type="entry name" value="MFS_1"/>
    <property type="match status" value="2"/>
</dbReference>
<evidence type="ECO:0000256" key="1">
    <source>
        <dbReference type="SAM" id="MobiDB-lite"/>
    </source>
</evidence>
<feature type="transmembrane region" description="Helical" evidence="2">
    <location>
        <begin position="217"/>
        <end position="238"/>
    </location>
</feature>
<dbReference type="PANTHER" id="PTHR11360">
    <property type="entry name" value="MONOCARBOXYLATE TRANSPORTER"/>
    <property type="match status" value="1"/>
</dbReference>
<evidence type="ECO:0000313" key="3">
    <source>
        <dbReference type="EMBL" id="CAH0393762.1"/>
    </source>
</evidence>
<evidence type="ECO:0000256" key="2">
    <source>
        <dbReference type="SAM" id="Phobius"/>
    </source>
</evidence>
<feature type="transmembrane region" description="Helical" evidence="2">
    <location>
        <begin position="61"/>
        <end position="87"/>
    </location>
</feature>
<dbReference type="GO" id="GO:0008028">
    <property type="term" value="F:monocarboxylic acid transmembrane transporter activity"/>
    <property type="evidence" value="ECO:0007669"/>
    <property type="project" value="TreeGrafter"/>
</dbReference>
<dbReference type="InterPro" id="IPR050327">
    <property type="entry name" value="Proton-linked_MCT"/>
</dbReference>
<accession>A0A9P0F863</accession>
<feature type="transmembrane region" description="Helical" evidence="2">
    <location>
        <begin position="188"/>
        <end position="211"/>
    </location>
</feature>
<name>A0A9P0F863_BEMTA</name>
<proteinExistence type="predicted"/>
<feature type="transmembrane region" description="Helical" evidence="2">
    <location>
        <begin position="640"/>
        <end position="662"/>
    </location>
</feature>
<keyword evidence="2" id="KW-0472">Membrane</keyword>
<feature type="transmembrane region" description="Helical" evidence="2">
    <location>
        <begin position="541"/>
        <end position="563"/>
    </location>
</feature>
<gene>
    <name evidence="3" type="ORF">BEMITA_LOCUS12125</name>
</gene>
<protein>
    <submittedName>
        <fullName evidence="3">Uncharacterized protein</fullName>
    </submittedName>
</protein>
<dbReference type="PANTHER" id="PTHR11360:SF238">
    <property type="entry name" value="SD10469P"/>
    <property type="match status" value="1"/>
</dbReference>
<dbReference type="Proteomes" id="UP001152759">
    <property type="component" value="Chromosome 7"/>
</dbReference>
<feature type="transmembrane region" description="Helical" evidence="2">
    <location>
        <begin position="152"/>
        <end position="176"/>
    </location>
</feature>